<dbReference type="Proteomes" id="UP001235269">
    <property type="component" value="Unassembled WGS sequence"/>
</dbReference>
<evidence type="ECO:0000313" key="4">
    <source>
        <dbReference type="EMBL" id="MDQ0455841.1"/>
    </source>
</evidence>
<evidence type="ECO:0000259" key="3">
    <source>
        <dbReference type="SMART" id="SM00903"/>
    </source>
</evidence>
<evidence type="ECO:0000256" key="2">
    <source>
        <dbReference type="ARBA" id="ARBA00023002"/>
    </source>
</evidence>
<comment type="caution">
    <text evidence="4">The sequence shown here is derived from an EMBL/GenBank/DDBJ whole genome shotgun (WGS) entry which is preliminary data.</text>
</comment>
<dbReference type="SMART" id="SM00903">
    <property type="entry name" value="Flavin_Reduct"/>
    <property type="match status" value="1"/>
</dbReference>
<keyword evidence="5" id="KW-1185">Reference proteome</keyword>
<dbReference type="PANTHER" id="PTHR30466:SF11">
    <property type="entry name" value="FLAVIN-DEPENDENT MONOOXYGENASE, REDUCTASE SUBUNIT HSAB"/>
    <property type="match status" value="1"/>
</dbReference>
<dbReference type="InterPro" id="IPR012349">
    <property type="entry name" value="Split_barrel_FMN-bd"/>
</dbReference>
<keyword evidence="2" id="KW-0560">Oxidoreductase</keyword>
<organism evidence="4 5">
    <name type="scientific">Rhizobium paknamense</name>
    <dbReference type="NCBI Taxonomy" id="1206817"/>
    <lineage>
        <taxon>Bacteria</taxon>
        <taxon>Pseudomonadati</taxon>
        <taxon>Pseudomonadota</taxon>
        <taxon>Alphaproteobacteria</taxon>
        <taxon>Hyphomicrobiales</taxon>
        <taxon>Rhizobiaceae</taxon>
        <taxon>Rhizobium/Agrobacterium group</taxon>
        <taxon>Rhizobium</taxon>
    </lineage>
</organism>
<protein>
    <submittedName>
        <fullName evidence="4">Flavin reductase (DIM6/NTAB) family NADH-FMN oxidoreductase RutF</fullName>
    </submittedName>
</protein>
<dbReference type="Pfam" id="PF01613">
    <property type="entry name" value="Flavin_Reduct"/>
    <property type="match status" value="1"/>
</dbReference>
<accession>A0ABU0IF03</accession>
<reference evidence="4 5" key="1">
    <citation type="submission" date="2023-07" db="EMBL/GenBank/DDBJ databases">
        <title>Genomic Encyclopedia of Type Strains, Phase IV (KMG-IV): sequencing the most valuable type-strain genomes for metagenomic binning, comparative biology and taxonomic classification.</title>
        <authorList>
            <person name="Goeker M."/>
        </authorList>
    </citation>
    <scope>NUCLEOTIDE SEQUENCE [LARGE SCALE GENOMIC DNA]</scope>
    <source>
        <strain evidence="4 5">DSM 100301</strain>
    </source>
</reference>
<comment type="similarity">
    <text evidence="1">Belongs to the non-flavoprotein flavin reductase family.</text>
</comment>
<name>A0ABU0IF03_9HYPH</name>
<dbReference type="InterPro" id="IPR050268">
    <property type="entry name" value="NADH-dep_flavin_reductase"/>
</dbReference>
<dbReference type="PANTHER" id="PTHR30466">
    <property type="entry name" value="FLAVIN REDUCTASE"/>
    <property type="match status" value="1"/>
</dbReference>
<gene>
    <name evidence="4" type="ORF">QO005_002181</name>
</gene>
<dbReference type="RefSeq" id="WP_307158030.1">
    <property type="nucleotide sequence ID" value="NZ_JAUSWH010000005.1"/>
</dbReference>
<dbReference type="Gene3D" id="2.30.110.10">
    <property type="entry name" value="Electron Transport, Fmn-binding Protein, Chain A"/>
    <property type="match status" value="1"/>
</dbReference>
<evidence type="ECO:0000313" key="5">
    <source>
        <dbReference type="Proteomes" id="UP001235269"/>
    </source>
</evidence>
<dbReference type="SUPFAM" id="SSF50475">
    <property type="entry name" value="FMN-binding split barrel"/>
    <property type="match status" value="1"/>
</dbReference>
<dbReference type="EMBL" id="JAUSWH010000005">
    <property type="protein sequence ID" value="MDQ0455841.1"/>
    <property type="molecule type" value="Genomic_DNA"/>
</dbReference>
<proteinExistence type="inferred from homology"/>
<feature type="domain" description="Flavin reductase like" evidence="3">
    <location>
        <begin position="26"/>
        <end position="167"/>
    </location>
</feature>
<sequence length="172" mass="18096">MTHGLGSDERVFIPGPDNARGFRDALGAFATGVTIVTARGPDGPVGMTANSFTSVSLDPPLVLWSVARQSSRYPVFRSAAHFAIHVLGEGQQDLALAFARSSFGFEGVDWQENDHGVPLLSGSLACFECRLHAAHEAGDHTILIGEVLRVTQGGGAPLCFSQGRFGAFTASP</sequence>
<dbReference type="InterPro" id="IPR002563">
    <property type="entry name" value="Flavin_Rdtase-like_dom"/>
</dbReference>
<evidence type="ECO:0000256" key="1">
    <source>
        <dbReference type="ARBA" id="ARBA00008898"/>
    </source>
</evidence>